<dbReference type="GO" id="GO:0030686">
    <property type="term" value="C:90S preribosome"/>
    <property type="evidence" value="ECO:0007669"/>
    <property type="project" value="InterPro"/>
</dbReference>
<evidence type="ECO:0000256" key="2">
    <source>
        <dbReference type="ARBA" id="ARBA00011022"/>
    </source>
</evidence>
<evidence type="ECO:0000313" key="7">
    <source>
        <dbReference type="Proteomes" id="UP000292702"/>
    </source>
</evidence>
<dbReference type="Proteomes" id="UP000292702">
    <property type="component" value="Unassembled WGS sequence"/>
</dbReference>
<keyword evidence="4" id="KW-0539">Nucleus</keyword>
<gene>
    <name evidence="6" type="ORF">EIP91_005562</name>
</gene>
<dbReference type="STRING" id="92696.A0A4R0RRT6"/>
<dbReference type="InterPro" id="IPR028160">
    <property type="entry name" value="Slx9-like"/>
</dbReference>
<evidence type="ECO:0000256" key="5">
    <source>
        <dbReference type="SAM" id="MobiDB-lite"/>
    </source>
</evidence>
<name>A0A4R0RRT6_9APHY</name>
<dbReference type="GO" id="GO:0000462">
    <property type="term" value="P:maturation of SSU-rRNA from tricistronic rRNA transcript (SSU-rRNA, 5.8S rRNA, LSU-rRNA)"/>
    <property type="evidence" value="ECO:0007669"/>
    <property type="project" value="InterPro"/>
</dbReference>
<protein>
    <recommendedName>
        <fullName evidence="3">Ribosome biogenesis protein SLX9</fullName>
    </recommendedName>
</protein>
<evidence type="ECO:0000256" key="1">
    <source>
        <dbReference type="ARBA" id="ARBA00004604"/>
    </source>
</evidence>
<dbReference type="PANTHER" id="PTHR31109:SF2">
    <property type="entry name" value="RIBOSOME BIOGENESIS PROTEIN SLX9 HOMOLOG"/>
    <property type="match status" value="1"/>
</dbReference>
<comment type="caution">
    <text evidence="6">The sequence shown here is derived from an EMBL/GenBank/DDBJ whole genome shotgun (WGS) entry which is preliminary data.</text>
</comment>
<comment type="subcellular location">
    <subcellularLocation>
        <location evidence="1">Nucleus</location>
        <location evidence="1">Nucleolus</location>
    </subcellularLocation>
</comment>
<evidence type="ECO:0000313" key="6">
    <source>
        <dbReference type="EMBL" id="TCD69973.1"/>
    </source>
</evidence>
<proteinExistence type="inferred from homology"/>
<dbReference type="AlphaFoldDB" id="A0A4R0RRT6"/>
<dbReference type="GO" id="GO:0030688">
    <property type="term" value="C:preribosome, small subunit precursor"/>
    <property type="evidence" value="ECO:0007669"/>
    <property type="project" value="InterPro"/>
</dbReference>
<dbReference type="GO" id="GO:0005730">
    <property type="term" value="C:nucleolus"/>
    <property type="evidence" value="ECO:0007669"/>
    <property type="project" value="UniProtKB-SubCell"/>
</dbReference>
<accession>A0A4R0RRT6</accession>
<organism evidence="6 7">
    <name type="scientific">Steccherinum ochraceum</name>
    <dbReference type="NCBI Taxonomy" id="92696"/>
    <lineage>
        <taxon>Eukaryota</taxon>
        <taxon>Fungi</taxon>
        <taxon>Dikarya</taxon>
        <taxon>Basidiomycota</taxon>
        <taxon>Agaricomycotina</taxon>
        <taxon>Agaricomycetes</taxon>
        <taxon>Polyporales</taxon>
        <taxon>Steccherinaceae</taxon>
        <taxon>Steccherinum</taxon>
    </lineage>
</organism>
<feature type="region of interest" description="Disordered" evidence="5">
    <location>
        <begin position="156"/>
        <end position="198"/>
    </location>
</feature>
<dbReference type="OrthoDB" id="18703at2759"/>
<keyword evidence="7" id="KW-1185">Reference proteome</keyword>
<dbReference type="Pfam" id="PF15341">
    <property type="entry name" value="SLX9"/>
    <property type="match status" value="1"/>
</dbReference>
<dbReference type="EMBL" id="RWJN01000030">
    <property type="protein sequence ID" value="TCD69973.1"/>
    <property type="molecule type" value="Genomic_DNA"/>
</dbReference>
<evidence type="ECO:0000256" key="3">
    <source>
        <dbReference type="ARBA" id="ARBA00021321"/>
    </source>
</evidence>
<sequence>MRAQTPTWAVDGPLITAILSESHPPHNLALTAPLDYSPRQLLRSFGHEQSAKPLAKRALALPEAQIEHVEVGSTPEASGNDILEELSSTADVKPLKKKEKQTLKHELFLKRLESSRSPYSKSHERRVKRKAREQVAGGLTEMHAAIADLEATEGFANQPTVGDSSAPNEDTAEVPKAKSGQIGEGKGATLTKAQRKRALQAERMRLPLIRANPQFAANPFATIRTHAQNTLVKHQVPDQTSSV</sequence>
<evidence type="ECO:0000256" key="4">
    <source>
        <dbReference type="ARBA" id="ARBA00023242"/>
    </source>
</evidence>
<feature type="compositionally biased region" description="Polar residues" evidence="5">
    <location>
        <begin position="156"/>
        <end position="168"/>
    </location>
</feature>
<dbReference type="PANTHER" id="PTHR31109">
    <property type="entry name" value="PROTEIN FAM207A"/>
    <property type="match status" value="1"/>
</dbReference>
<comment type="similarity">
    <text evidence="2">Belongs to the SLX9 family.</text>
</comment>
<reference evidence="6 7" key="1">
    <citation type="submission" date="2018-11" db="EMBL/GenBank/DDBJ databases">
        <title>Genome assembly of Steccherinum ochraceum LE-BIN_3174, the white-rot fungus of the Steccherinaceae family (The Residual Polyporoid clade, Polyporales, Basidiomycota).</title>
        <authorList>
            <person name="Fedorova T.V."/>
            <person name="Glazunova O.A."/>
            <person name="Landesman E.O."/>
            <person name="Moiseenko K.V."/>
            <person name="Psurtseva N.V."/>
            <person name="Savinova O.S."/>
            <person name="Shakhova N.V."/>
            <person name="Tyazhelova T.V."/>
            <person name="Vasina D.V."/>
        </authorList>
    </citation>
    <scope>NUCLEOTIDE SEQUENCE [LARGE SCALE GENOMIC DNA]</scope>
    <source>
        <strain evidence="6 7">LE-BIN_3174</strain>
    </source>
</reference>